<reference evidence="1 3" key="1">
    <citation type="submission" date="2016-10" db="EMBL/GenBank/DDBJ databases">
        <authorList>
            <person name="Varghese N."/>
            <person name="Submissions S."/>
        </authorList>
    </citation>
    <scope>NUCLEOTIDE SEQUENCE [LARGE SCALE GENOMIC DNA]</scope>
    <source>
        <strain evidence="1 3">DSM 19299</strain>
    </source>
</reference>
<evidence type="ECO:0000313" key="4">
    <source>
        <dbReference type="Proteomes" id="UP000251670"/>
    </source>
</evidence>
<dbReference type="InterPro" id="IPR009057">
    <property type="entry name" value="Homeodomain-like_sf"/>
</dbReference>
<gene>
    <name evidence="2" type="ORF">NCTC13492_02601</name>
    <name evidence="1" type="ORF">SAMN05421542_0827</name>
</gene>
<evidence type="ECO:0000313" key="3">
    <source>
        <dbReference type="Proteomes" id="UP000199426"/>
    </source>
</evidence>
<protein>
    <submittedName>
        <fullName evidence="2">Uncharacterized protein</fullName>
    </submittedName>
</protein>
<organism evidence="2 4">
    <name type="scientific">Chryseobacterium jejuense</name>
    <dbReference type="NCBI Taxonomy" id="445960"/>
    <lineage>
        <taxon>Bacteria</taxon>
        <taxon>Pseudomonadati</taxon>
        <taxon>Bacteroidota</taxon>
        <taxon>Flavobacteriia</taxon>
        <taxon>Flavobacteriales</taxon>
        <taxon>Weeksellaceae</taxon>
        <taxon>Chryseobacterium group</taxon>
        <taxon>Chryseobacterium</taxon>
    </lineage>
</organism>
<name>A0A2X2Z4T3_CHRJE</name>
<accession>A0A2X2Z4T3</accession>
<proteinExistence type="predicted"/>
<reference evidence="2 4" key="2">
    <citation type="submission" date="2018-06" db="EMBL/GenBank/DDBJ databases">
        <authorList>
            <consortium name="Pathogen Informatics"/>
            <person name="Doyle S."/>
        </authorList>
    </citation>
    <scope>NUCLEOTIDE SEQUENCE [LARGE SCALE GENOMIC DNA]</scope>
    <source>
        <strain evidence="2 4">NCTC13492</strain>
    </source>
</reference>
<evidence type="ECO:0000313" key="2">
    <source>
        <dbReference type="EMBL" id="SQB44789.1"/>
    </source>
</evidence>
<dbReference type="EMBL" id="FNEG01000001">
    <property type="protein sequence ID" value="SDI32082.1"/>
    <property type="molecule type" value="Genomic_DNA"/>
</dbReference>
<dbReference type="EMBL" id="UAWB01000005">
    <property type="protein sequence ID" value="SQB44789.1"/>
    <property type="molecule type" value="Genomic_DNA"/>
</dbReference>
<dbReference type="Proteomes" id="UP000251670">
    <property type="component" value="Unassembled WGS sequence"/>
</dbReference>
<evidence type="ECO:0000313" key="1">
    <source>
        <dbReference type="EMBL" id="SDI32082.1"/>
    </source>
</evidence>
<sequence>MNYKNIHIGNLIEKAVSESNITLSRICNFFHCTEKEVHKMYSSSSLDTEFLLKWSKLLEYDFFRIYSQHLILYAPASPKMKNASSEEKKTALPRFRKNIYTREVIDFVLEQIKNGEMTREEIVIRYKIPKTTLHKWINKYSQ</sequence>
<dbReference type="RefSeq" id="WP_089733813.1">
    <property type="nucleotide sequence ID" value="NZ_FNEG01000001.1"/>
</dbReference>
<dbReference type="OrthoDB" id="799937at2"/>
<dbReference type="Proteomes" id="UP000199426">
    <property type="component" value="Unassembled WGS sequence"/>
</dbReference>
<dbReference type="STRING" id="445960.SAMN05421542_0827"/>
<keyword evidence="3" id="KW-1185">Reference proteome</keyword>
<dbReference type="Gene3D" id="1.10.10.60">
    <property type="entry name" value="Homeodomain-like"/>
    <property type="match status" value="1"/>
</dbReference>
<dbReference type="AlphaFoldDB" id="A0A2X2Z4T3"/>
<dbReference type="SUPFAM" id="SSF46689">
    <property type="entry name" value="Homeodomain-like"/>
    <property type="match status" value="1"/>
</dbReference>